<sequence length="173" mass="20063">MPFRLFNHIARKVGTPYQLYHEETIIDRNRDLICNFRAHFPGFQQFFAVKALPNPAILRIMLDQGCGLDCSSPTELYIAKKLNVPGNKIMYTSNFTSEQEVKLACEHNVILNLDDVSLIDFIPKNKVPDTISFRLNPQTNENWNKFGMTEDNIIKAYEKMLIRKPEINFGIHM</sequence>
<dbReference type="Pfam" id="PF02784">
    <property type="entry name" value="Orn_Arg_deC_N"/>
    <property type="match status" value="1"/>
</dbReference>
<organism evidence="4">
    <name type="scientific">marine metagenome</name>
    <dbReference type="NCBI Taxonomy" id="408172"/>
    <lineage>
        <taxon>unclassified sequences</taxon>
        <taxon>metagenomes</taxon>
        <taxon>ecological metagenomes</taxon>
    </lineage>
</organism>
<evidence type="ECO:0000256" key="2">
    <source>
        <dbReference type="ARBA" id="ARBA00022898"/>
    </source>
</evidence>
<dbReference type="InterPro" id="IPR022653">
    <property type="entry name" value="De-COase2_pyr-phos_BS"/>
</dbReference>
<dbReference type="InterPro" id="IPR029066">
    <property type="entry name" value="PLP-binding_barrel"/>
</dbReference>
<dbReference type="PANTHER" id="PTHR43727:SF2">
    <property type="entry name" value="GROUP IV DECARBOXYLASE"/>
    <property type="match status" value="1"/>
</dbReference>
<accession>A0A383D0I3</accession>
<name>A0A383D0I3_9ZZZZ</name>
<dbReference type="GO" id="GO:0009089">
    <property type="term" value="P:lysine biosynthetic process via diaminopimelate"/>
    <property type="evidence" value="ECO:0007669"/>
    <property type="project" value="TreeGrafter"/>
</dbReference>
<evidence type="ECO:0000313" key="4">
    <source>
        <dbReference type="EMBL" id="SVE37972.1"/>
    </source>
</evidence>
<reference evidence="4" key="1">
    <citation type="submission" date="2018-05" db="EMBL/GenBank/DDBJ databases">
        <authorList>
            <person name="Lanie J.A."/>
            <person name="Ng W.-L."/>
            <person name="Kazmierczak K.M."/>
            <person name="Andrzejewski T.M."/>
            <person name="Davidsen T.M."/>
            <person name="Wayne K.J."/>
            <person name="Tettelin H."/>
            <person name="Glass J.I."/>
            <person name="Rusch D."/>
            <person name="Podicherti R."/>
            <person name="Tsui H.-C.T."/>
            <person name="Winkler M.E."/>
        </authorList>
    </citation>
    <scope>NUCLEOTIDE SEQUENCE</scope>
</reference>
<dbReference type="EMBL" id="UINC01213277">
    <property type="protein sequence ID" value="SVE37972.1"/>
    <property type="molecule type" value="Genomic_DNA"/>
</dbReference>
<feature type="non-terminal residue" evidence="4">
    <location>
        <position position="173"/>
    </location>
</feature>
<dbReference type="PANTHER" id="PTHR43727">
    <property type="entry name" value="DIAMINOPIMELATE DECARBOXYLASE"/>
    <property type="match status" value="1"/>
</dbReference>
<evidence type="ECO:0000256" key="1">
    <source>
        <dbReference type="ARBA" id="ARBA00001933"/>
    </source>
</evidence>
<dbReference type="GO" id="GO:0008836">
    <property type="term" value="F:diaminopimelate decarboxylase activity"/>
    <property type="evidence" value="ECO:0007669"/>
    <property type="project" value="TreeGrafter"/>
</dbReference>
<comment type="cofactor">
    <cofactor evidence="1">
        <name>pyridoxal 5'-phosphate</name>
        <dbReference type="ChEBI" id="CHEBI:597326"/>
    </cofactor>
</comment>
<keyword evidence="2" id="KW-0663">Pyridoxal phosphate</keyword>
<protein>
    <recommendedName>
        <fullName evidence="3">Orn/DAP/Arg decarboxylase 2 N-terminal domain-containing protein</fullName>
    </recommendedName>
</protein>
<dbReference type="PROSITE" id="PS00878">
    <property type="entry name" value="ODR_DC_2_1"/>
    <property type="match status" value="1"/>
</dbReference>
<dbReference type="InterPro" id="IPR022644">
    <property type="entry name" value="De-COase2_N"/>
</dbReference>
<dbReference type="AlphaFoldDB" id="A0A383D0I3"/>
<dbReference type="SUPFAM" id="SSF51419">
    <property type="entry name" value="PLP-binding barrel"/>
    <property type="match status" value="1"/>
</dbReference>
<evidence type="ECO:0000259" key="3">
    <source>
        <dbReference type="Pfam" id="PF02784"/>
    </source>
</evidence>
<feature type="domain" description="Orn/DAP/Arg decarboxylase 2 N-terminal" evidence="3">
    <location>
        <begin position="35"/>
        <end position="172"/>
    </location>
</feature>
<gene>
    <name evidence="4" type="ORF">METZ01_LOCUS490826</name>
</gene>
<proteinExistence type="predicted"/>
<dbReference type="Gene3D" id="3.20.20.10">
    <property type="entry name" value="Alanine racemase"/>
    <property type="match status" value="1"/>
</dbReference>